<sequence>MGIHGLQSELGPGQRIALSKLAAEHYEQHKRPFRLAIDTSIWLYQVQSGQGGTNPALRTLYYRVIKLISFNIHPLFVFDGKNRPPLKRNKKITGGGNLDMQYAARQLLDQLAVPWHIAPGEAEAECALLEKEGVVDAVLSDDVDTAMFGAGLWLRSFTSEPKKKSGKNVEADEEPASNSKTKKSKAKRTKPTHVNVYRAEEAKSRGIDREGMILVALMSGGDYLPEGIPGCGPKVACAAAKAGYGRELCALHRHDVDGLNRWKERLQHQVRTNQDKLFSRRNTTFTIPDDFPNREVLGYYTHPCVSAPEKVEKLRNSLKWDREINFPAVRKFTAEYLNWVEISGAKYFIRNLAPSILIRDMQLLARKTFDGPDARAAAEKAVVKAIHSERRHDSTDESLEYRVSFIPIERVPIDVSKEEPDTVVAPADSETDSTEEGEGTKKKRQMKPIDPNAPVKEWVLATFLQEGCPSIVEAYENRKTNAASLLQQKNKSRAAPRRKKSAATDMPHDAIRKYTQPVAEKKGASGFNVPSTQPPAKARSKQPGTMFSHVRVTKGIPRPVAKPAEKDAEVIDLPSSPAPTDTSRLPSSPFHLPEDDDPLPTSPQDILPPLPPKRPATKRKLTRSATDISTGTSRASRVATPATPGKNTLDKWFTIGSTPAQPSRVSRPRHSSLIRDTFPLKDPSPLASTPVQSGRASRPKERDPSPIRDPTPTRTTPRTKTTYLLCTTSPMRPLSQTRETSPLFPSHDLPARSPTTLGSSPFPELTTPPKPTSASTTWESSPFPDLSLSNPTPPLLEANRTTIILSSSPVPETPTAMSALKCPNVSIRRKNLKRCKTMNDAEGEEELTSPKELLGGRGEGRFAERNRGTATATTNAAKKKMIILRESINGMGWREVDIDDKEDEGYERKRKWRKSEVDVVDLTGE</sequence>
<feature type="domain" description="XPG-I" evidence="4">
    <location>
        <begin position="109"/>
        <end position="186"/>
    </location>
</feature>
<evidence type="ECO:0008006" key="8">
    <source>
        <dbReference type="Google" id="ProtNLM"/>
    </source>
</evidence>
<dbReference type="GO" id="GO:0017108">
    <property type="term" value="F:5'-flap endonuclease activity"/>
    <property type="evidence" value="ECO:0007669"/>
    <property type="project" value="TreeGrafter"/>
</dbReference>
<keyword evidence="7" id="KW-1185">Reference proteome</keyword>
<feature type="domain" description="XPG N-terminal" evidence="5">
    <location>
        <begin position="1"/>
        <end position="104"/>
    </location>
</feature>
<dbReference type="InterPro" id="IPR006086">
    <property type="entry name" value="XPG-I_dom"/>
</dbReference>
<evidence type="ECO:0000313" key="7">
    <source>
        <dbReference type="Proteomes" id="UP000799421"/>
    </source>
</evidence>
<dbReference type="InterPro" id="IPR029060">
    <property type="entry name" value="PIN-like_dom_sf"/>
</dbReference>
<dbReference type="EMBL" id="MU005957">
    <property type="protein sequence ID" value="KAF2864343.1"/>
    <property type="molecule type" value="Genomic_DNA"/>
</dbReference>
<feature type="compositionally biased region" description="Polar residues" evidence="3">
    <location>
        <begin position="655"/>
        <end position="664"/>
    </location>
</feature>
<dbReference type="PANTHER" id="PTHR11081">
    <property type="entry name" value="FLAP ENDONUCLEASE FAMILY MEMBER"/>
    <property type="match status" value="1"/>
</dbReference>
<dbReference type="InterPro" id="IPR006085">
    <property type="entry name" value="XPG_DNA_repair_N"/>
</dbReference>
<dbReference type="GO" id="GO:0008821">
    <property type="term" value="F:crossover junction DNA endonuclease activity"/>
    <property type="evidence" value="ECO:0007669"/>
    <property type="project" value="InterPro"/>
</dbReference>
<dbReference type="Gene3D" id="1.10.150.20">
    <property type="entry name" value="5' to 3' exonuclease, C-terminal subdomain"/>
    <property type="match status" value="1"/>
</dbReference>
<dbReference type="SUPFAM" id="SSF47807">
    <property type="entry name" value="5' to 3' exonuclease, C-terminal subdomain"/>
    <property type="match status" value="1"/>
</dbReference>
<dbReference type="Proteomes" id="UP000799421">
    <property type="component" value="Unassembled WGS sequence"/>
</dbReference>
<keyword evidence="2" id="KW-0378">Hydrolase</keyword>
<dbReference type="InterPro" id="IPR006084">
    <property type="entry name" value="XPG/Rad2"/>
</dbReference>
<proteinExistence type="predicted"/>
<organism evidence="6 7">
    <name type="scientific">Piedraia hortae CBS 480.64</name>
    <dbReference type="NCBI Taxonomy" id="1314780"/>
    <lineage>
        <taxon>Eukaryota</taxon>
        <taxon>Fungi</taxon>
        <taxon>Dikarya</taxon>
        <taxon>Ascomycota</taxon>
        <taxon>Pezizomycotina</taxon>
        <taxon>Dothideomycetes</taxon>
        <taxon>Dothideomycetidae</taxon>
        <taxon>Capnodiales</taxon>
        <taxon>Piedraiaceae</taxon>
        <taxon>Piedraia</taxon>
    </lineage>
</organism>
<reference evidence="6" key="1">
    <citation type="journal article" date="2020" name="Stud. Mycol.">
        <title>101 Dothideomycetes genomes: a test case for predicting lifestyles and emergence of pathogens.</title>
        <authorList>
            <person name="Haridas S."/>
            <person name="Albert R."/>
            <person name="Binder M."/>
            <person name="Bloem J."/>
            <person name="Labutti K."/>
            <person name="Salamov A."/>
            <person name="Andreopoulos B."/>
            <person name="Baker S."/>
            <person name="Barry K."/>
            <person name="Bills G."/>
            <person name="Bluhm B."/>
            <person name="Cannon C."/>
            <person name="Castanera R."/>
            <person name="Culley D."/>
            <person name="Daum C."/>
            <person name="Ezra D."/>
            <person name="Gonzalez J."/>
            <person name="Henrissat B."/>
            <person name="Kuo A."/>
            <person name="Liang C."/>
            <person name="Lipzen A."/>
            <person name="Lutzoni F."/>
            <person name="Magnuson J."/>
            <person name="Mondo S."/>
            <person name="Nolan M."/>
            <person name="Ohm R."/>
            <person name="Pangilinan J."/>
            <person name="Park H.-J."/>
            <person name="Ramirez L."/>
            <person name="Alfaro M."/>
            <person name="Sun H."/>
            <person name="Tritt A."/>
            <person name="Yoshinaga Y."/>
            <person name="Zwiers L.-H."/>
            <person name="Turgeon B."/>
            <person name="Goodwin S."/>
            <person name="Spatafora J."/>
            <person name="Crous P."/>
            <person name="Grigoriev I."/>
        </authorList>
    </citation>
    <scope>NUCLEOTIDE SEQUENCE</scope>
    <source>
        <strain evidence="6">CBS 480.64</strain>
    </source>
</reference>
<gene>
    <name evidence="6" type="ORF">K470DRAFT_254002</name>
</gene>
<dbReference type="InterPro" id="IPR041177">
    <property type="entry name" value="GEN1_C"/>
</dbReference>
<feature type="region of interest" description="Disordered" evidence="3">
    <location>
        <begin position="417"/>
        <end position="449"/>
    </location>
</feature>
<protein>
    <recommendedName>
        <fullName evidence="8">XPG-I domain-containing protein</fullName>
    </recommendedName>
</protein>
<keyword evidence="1" id="KW-0540">Nuclease</keyword>
<dbReference type="Pfam" id="PF00867">
    <property type="entry name" value="XPG_I"/>
    <property type="match status" value="1"/>
</dbReference>
<evidence type="ECO:0000256" key="2">
    <source>
        <dbReference type="ARBA" id="ARBA00022801"/>
    </source>
</evidence>
<evidence type="ECO:0000256" key="1">
    <source>
        <dbReference type="ARBA" id="ARBA00022722"/>
    </source>
</evidence>
<evidence type="ECO:0000256" key="3">
    <source>
        <dbReference type="SAM" id="MobiDB-lite"/>
    </source>
</evidence>
<feature type="region of interest" description="Disordered" evidence="3">
    <location>
        <begin position="486"/>
        <end position="506"/>
    </location>
</feature>
<dbReference type="PRINTS" id="PR00853">
    <property type="entry name" value="XPGRADSUPER"/>
</dbReference>
<name>A0A6A7CAB4_9PEZI</name>
<feature type="compositionally biased region" description="Basic residues" evidence="3">
    <location>
        <begin position="490"/>
        <end position="501"/>
    </location>
</feature>
<evidence type="ECO:0000259" key="4">
    <source>
        <dbReference type="SMART" id="SM00484"/>
    </source>
</evidence>
<feature type="compositionally biased region" description="Low complexity" evidence="3">
    <location>
        <begin position="708"/>
        <end position="730"/>
    </location>
</feature>
<dbReference type="PANTHER" id="PTHR11081:SF75">
    <property type="entry name" value="ENDONUCLEASE, PUTATIVE (AFU_ORTHOLOGUE AFUA_3G13260)-RELATED"/>
    <property type="match status" value="1"/>
</dbReference>
<evidence type="ECO:0000259" key="5">
    <source>
        <dbReference type="SMART" id="SM00485"/>
    </source>
</evidence>
<feature type="compositionally biased region" description="Polar residues" evidence="3">
    <location>
        <begin position="623"/>
        <end position="635"/>
    </location>
</feature>
<dbReference type="CDD" id="cd09870">
    <property type="entry name" value="PIN_YEN1"/>
    <property type="match status" value="1"/>
</dbReference>
<evidence type="ECO:0000313" key="6">
    <source>
        <dbReference type="EMBL" id="KAF2864343.1"/>
    </source>
</evidence>
<accession>A0A6A7CAB4</accession>
<dbReference type="AlphaFoldDB" id="A0A6A7CAB4"/>
<feature type="region of interest" description="Disordered" evidence="3">
    <location>
        <begin position="520"/>
        <end position="794"/>
    </location>
</feature>
<dbReference type="SMART" id="SM00485">
    <property type="entry name" value="XPGN"/>
    <property type="match status" value="1"/>
</dbReference>
<dbReference type="InterPro" id="IPR037316">
    <property type="entry name" value="Yen1_H3TH"/>
</dbReference>
<dbReference type="SMART" id="SM00484">
    <property type="entry name" value="XPGI"/>
    <property type="match status" value="1"/>
</dbReference>
<dbReference type="SUPFAM" id="SSF88723">
    <property type="entry name" value="PIN domain-like"/>
    <property type="match status" value="1"/>
</dbReference>
<dbReference type="OrthoDB" id="2959108at2759"/>
<dbReference type="InterPro" id="IPR036279">
    <property type="entry name" value="5-3_exonuclease_C_sf"/>
</dbReference>
<dbReference type="Gene3D" id="3.40.50.1010">
    <property type="entry name" value="5'-nuclease"/>
    <property type="match status" value="2"/>
</dbReference>
<dbReference type="GO" id="GO:0006281">
    <property type="term" value="P:DNA repair"/>
    <property type="evidence" value="ECO:0007669"/>
    <property type="project" value="UniProtKB-ARBA"/>
</dbReference>
<dbReference type="Pfam" id="PF00752">
    <property type="entry name" value="XPG_N"/>
    <property type="match status" value="1"/>
</dbReference>
<feature type="compositionally biased region" description="Basic residues" evidence="3">
    <location>
        <begin position="180"/>
        <end position="191"/>
    </location>
</feature>
<dbReference type="CDD" id="cd09906">
    <property type="entry name" value="H3TH_YEN1"/>
    <property type="match status" value="1"/>
</dbReference>
<feature type="region of interest" description="Disordered" evidence="3">
    <location>
        <begin position="162"/>
        <end position="191"/>
    </location>
</feature>
<feature type="compositionally biased region" description="Polar residues" evidence="3">
    <location>
        <begin position="686"/>
        <end position="695"/>
    </location>
</feature>
<dbReference type="Pfam" id="PF18380">
    <property type="entry name" value="GEN1_C"/>
    <property type="match status" value="1"/>
</dbReference>